<protein>
    <recommendedName>
        <fullName evidence="1">BTB domain-containing protein</fullName>
    </recommendedName>
</protein>
<proteinExistence type="predicted"/>
<dbReference type="Pfam" id="PF00651">
    <property type="entry name" value="BTB"/>
    <property type="match status" value="1"/>
</dbReference>
<reference evidence="2" key="1">
    <citation type="submission" date="2023-03" db="EMBL/GenBank/DDBJ databases">
        <title>Massive genome expansion in bonnet fungi (Mycena s.s.) driven by repeated elements and novel gene families across ecological guilds.</title>
        <authorList>
            <consortium name="Lawrence Berkeley National Laboratory"/>
            <person name="Harder C.B."/>
            <person name="Miyauchi S."/>
            <person name="Viragh M."/>
            <person name="Kuo A."/>
            <person name="Thoen E."/>
            <person name="Andreopoulos B."/>
            <person name="Lu D."/>
            <person name="Skrede I."/>
            <person name="Drula E."/>
            <person name="Henrissat B."/>
            <person name="Morin E."/>
            <person name="Kohler A."/>
            <person name="Barry K."/>
            <person name="LaButti K."/>
            <person name="Morin E."/>
            <person name="Salamov A."/>
            <person name="Lipzen A."/>
            <person name="Mereny Z."/>
            <person name="Hegedus B."/>
            <person name="Baldrian P."/>
            <person name="Stursova M."/>
            <person name="Weitz H."/>
            <person name="Taylor A."/>
            <person name="Grigoriev I.V."/>
            <person name="Nagy L.G."/>
            <person name="Martin F."/>
            <person name="Kauserud H."/>
        </authorList>
    </citation>
    <scope>NUCLEOTIDE SEQUENCE</scope>
    <source>
        <strain evidence="2">CBHHK182m</strain>
    </source>
</reference>
<feature type="domain" description="BTB" evidence="1">
    <location>
        <begin position="29"/>
        <end position="100"/>
    </location>
</feature>
<dbReference type="SUPFAM" id="SSF54695">
    <property type="entry name" value="POZ domain"/>
    <property type="match status" value="1"/>
</dbReference>
<dbReference type="SMART" id="SM00225">
    <property type="entry name" value="BTB"/>
    <property type="match status" value="1"/>
</dbReference>
<dbReference type="AlphaFoldDB" id="A0AAD7J9T1"/>
<comment type="caution">
    <text evidence="2">The sequence shown here is derived from an EMBL/GenBank/DDBJ whole genome shotgun (WGS) entry which is preliminary data.</text>
</comment>
<gene>
    <name evidence="2" type="ORF">B0H16DRAFT_1689134</name>
</gene>
<keyword evidence="3" id="KW-1185">Reference proteome</keyword>
<name>A0AAD7J9T1_9AGAR</name>
<accession>A0AAD7J9T1</accession>
<dbReference type="PROSITE" id="PS50097">
    <property type="entry name" value="BTB"/>
    <property type="match status" value="1"/>
</dbReference>
<dbReference type="Gene3D" id="3.30.710.10">
    <property type="entry name" value="Potassium Channel Kv1.1, Chain A"/>
    <property type="match status" value="1"/>
</dbReference>
<evidence type="ECO:0000313" key="3">
    <source>
        <dbReference type="Proteomes" id="UP001215598"/>
    </source>
</evidence>
<dbReference type="Proteomes" id="UP001215598">
    <property type="component" value="Unassembled WGS sequence"/>
</dbReference>
<dbReference type="EMBL" id="JARKIB010000040">
    <property type="protein sequence ID" value="KAJ7759194.1"/>
    <property type="molecule type" value="Genomic_DNA"/>
</dbReference>
<dbReference type="InterPro" id="IPR000210">
    <property type="entry name" value="BTB/POZ_dom"/>
</dbReference>
<dbReference type="InterPro" id="IPR011333">
    <property type="entry name" value="SKP1/BTB/POZ_sf"/>
</dbReference>
<sequence>MSSAGAPPAKRQRTDDASVTRSDIWYSDGGVVLQAQNTQFRVHWSLLAQSSSFFRDMQTLPQPPDQPSAEGCPIVELQDSAEDVKQLLTTLYTPTLPLSKTRDVPFATVAALIRLGRKYEFQTLLESALELVTGDYPATLEEFMVLPNADRNRVISYNGIGFEMVTLLRENNIMTALPAAYFRVVSEYTHAEFFAGVRNPDGRRSSLAPIDQQRCSLGREKLLVAQLQSGCTFGWLFEWSDQQDCSNVQECQLRRGNRIRRCINVVELRALNPEVITPVFCPACTRHIEKMAAAGRKKVWAELPTFFNLPPWSKLKNDP</sequence>
<dbReference type="CDD" id="cd18186">
    <property type="entry name" value="BTB_POZ_ZBTB_KLHL-like"/>
    <property type="match status" value="1"/>
</dbReference>
<evidence type="ECO:0000313" key="2">
    <source>
        <dbReference type="EMBL" id="KAJ7759194.1"/>
    </source>
</evidence>
<organism evidence="2 3">
    <name type="scientific">Mycena metata</name>
    <dbReference type="NCBI Taxonomy" id="1033252"/>
    <lineage>
        <taxon>Eukaryota</taxon>
        <taxon>Fungi</taxon>
        <taxon>Dikarya</taxon>
        <taxon>Basidiomycota</taxon>
        <taxon>Agaricomycotina</taxon>
        <taxon>Agaricomycetes</taxon>
        <taxon>Agaricomycetidae</taxon>
        <taxon>Agaricales</taxon>
        <taxon>Marasmiineae</taxon>
        <taxon>Mycenaceae</taxon>
        <taxon>Mycena</taxon>
    </lineage>
</organism>
<evidence type="ECO:0000259" key="1">
    <source>
        <dbReference type="PROSITE" id="PS50097"/>
    </source>
</evidence>